<feature type="compositionally biased region" description="Polar residues" evidence="1">
    <location>
        <begin position="152"/>
        <end position="163"/>
    </location>
</feature>
<dbReference type="EMBL" id="HG721902">
    <property type="protein sequence ID" value="CDJ60670.1"/>
    <property type="molecule type" value="Genomic_DNA"/>
</dbReference>
<organism evidence="2 3">
    <name type="scientific">Eimeria maxima</name>
    <name type="common">Coccidian parasite</name>
    <dbReference type="NCBI Taxonomy" id="5804"/>
    <lineage>
        <taxon>Eukaryota</taxon>
        <taxon>Sar</taxon>
        <taxon>Alveolata</taxon>
        <taxon>Apicomplexa</taxon>
        <taxon>Conoidasida</taxon>
        <taxon>Coccidia</taxon>
        <taxon>Eucoccidiorida</taxon>
        <taxon>Eimeriorina</taxon>
        <taxon>Eimeriidae</taxon>
        <taxon>Eimeria</taxon>
    </lineage>
</organism>
<accession>U6MG98</accession>
<evidence type="ECO:0000313" key="3">
    <source>
        <dbReference type="Proteomes" id="UP000030763"/>
    </source>
</evidence>
<sequence length="248" mass="26670">MREAQESLLSCGDDEKKDRQGRNAAEGIRILPKVLFEPAPPRPKIISSSSSFSTTASTVEEKDRGNPRESATANGNGSVAEERTVYASAGTGSDSIIPLKTGQRAIGEGADSSMGEHDNRQGDTVKIRRVGRRSGSQEVEKDGCINEAQKDTPYQTEQGQNEQGLHRAGAEFSKQLSAASVQYYDGQARRKTEATQGTQPGHATTPASCNFVWNGNARSNSRLSHLLRDGGLCTTMNGNDAFHVDNLD</sequence>
<dbReference type="GeneID" id="25337339"/>
<feature type="compositionally biased region" description="Polar residues" evidence="1">
    <location>
        <begin position="194"/>
        <end position="207"/>
    </location>
</feature>
<dbReference type="RefSeq" id="XP_013337320.1">
    <property type="nucleotide sequence ID" value="XM_013481866.1"/>
</dbReference>
<reference evidence="2" key="2">
    <citation type="submission" date="2013-10" db="EMBL/GenBank/DDBJ databases">
        <authorList>
            <person name="Aslett M."/>
        </authorList>
    </citation>
    <scope>NUCLEOTIDE SEQUENCE [LARGE SCALE GENOMIC DNA]</scope>
    <source>
        <strain evidence="2">Weybridge</strain>
    </source>
</reference>
<keyword evidence="3" id="KW-1185">Reference proteome</keyword>
<dbReference type="Proteomes" id="UP000030763">
    <property type="component" value="Unassembled WGS sequence"/>
</dbReference>
<name>U6MG98_EIMMA</name>
<proteinExistence type="predicted"/>
<feature type="compositionally biased region" description="Basic and acidic residues" evidence="1">
    <location>
        <begin position="114"/>
        <end position="126"/>
    </location>
</feature>
<evidence type="ECO:0000256" key="1">
    <source>
        <dbReference type="SAM" id="MobiDB-lite"/>
    </source>
</evidence>
<evidence type="ECO:0000313" key="2">
    <source>
        <dbReference type="EMBL" id="CDJ60670.1"/>
    </source>
</evidence>
<protein>
    <submittedName>
        <fullName evidence="2">Uncharacterized protein</fullName>
    </submittedName>
</protein>
<feature type="region of interest" description="Disordered" evidence="1">
    <location>
        <begin position="1"/>
        <end position="167"/>
    </location>
</feature>
<feature type="compositionally biased region" description="Low complexity" evidence="1">
    <location>
        <begin position="47"/>
        <end position="58"/>
    </location>
</feature>
<dbReference type="AlphaFoldDB" id="U6MG98"/>
<feature type="region of interest" description="Disordered" evidence="1">
    <location>
        <begin position="187"/>
        <end position="207"/>
    </location>
</feature>
<reference evidence="2" key="1">
    <citation type="submission" date="2013-10" db="EMBL/GenBank/DDBJ databases">
        <title>Genomic analysis of the causative agents of coccidiosis in chickens.</title>
        <authorList>
            <person name="Reid A.J."/>
            <person name="Blake D."/>
            <person name="Billington K."/>
            <person name="Browne H."/>
            <person name="Dunn M."/>
            <person name="Hung S."/>
            <person name="Kawahara F."/>
            <person name="Miranda-Saavedra D."/>
            <person name="Mourier T."/>
            <person name="Nagra H."/>
            <person name="Otto T.D."/>
            <person name="Rawlings N."/>
            <person name="Sanchez A."/>
            <person name="Sanders M."/>
            <person name="Subramaniam C."/>
            <person name="Tay Y."/>
            <person name="Dear P."/>
            <person name="Doerig C."/>
            <person name="Gruber A."/>
            <person name="Parkinson J."/>
            <person name="Shirley M."/>
            <person name="Wan K.L."/>
            <person name="Berriman M."/>
            <person name="Tomley F."/>
            <person name="Pain A."/>
        </authorList>
    </citation>
    <scope>NUCLEOTIDE SEQUENCE [LARGE SCALE GENOMIC DNA]</scope>
    <source>
        <strain evidence="2">Weybridge</strain>
    </source>
</reference>
<feature type="compositionally biased region" description="Basic and acidic residues" evidence="1">
    <location>
        <begin position="138"/>
        <end position="150"/>
    </location>
</feature>
<gene>
    <name evidence="2" type="ORF">EMWEY_00033530</name>
</gene>
<dbReference type="VEuPathDB" id="ToxoDB:EMWEY_00033530"/>